<evidence type="ECO:0000256" key="1">
    <source>
        <dbReference type="ARBA" id="ARBA00022898"/>
    </source>
</evidence>
<dbReference type="GO" id="GO:0030170">
    <property type="term" value="F:pyridoxal phosphate binding"/>
    <property type="evidence" value="ECO:0007669"/>
    <property type="project" value="UniProtKB-UniRule"/>
</dbReference>
<dbReference type="FunFam" id="3.20.20.10:FF:000007">
    <property type="entry name" value="Pyridoxal phosphate homeostasis protein"/>
    <property type="match status" value="1"/>
</dbReference>
<feature type="region of interest" description="Disordered" evidence="4">
    <location>
        <begin position="1"/>
        <end position="22"/>
    </location>
</feature>
<dbReference type="PANTHER" id="PTHR10146">
    <property type="entry name" value="PROLINE SYNTHETASE CO-TRANSCRIBED BACTERIAL HOMOLOG PROTEIN"/>
    <property type="match status" value="1"/>
</dbReference>
<evidence type="ECO:0000313" key="6">
    <source>
        <dbReference type="EMBL" id="PGH29700.1"/>
    </source>
</evidence>
<evidence type="ECO:0000256" key="4">
    <source>
        <dbReference type="SAM" id="MobiDB-lite"/>
    </source>
</evidence>
<evidence type="ECO:0000256" key="3">
    <source>
        <dbReference type="RuleBase" id="RU004514"/>
    </source>
</evidence>
<dbReference type="CDD" id="cd06822">
    <property type="entry name" value="PLPDE_III_YBL036c_euk"/>
    <property type="match status" value="1"/>
</dbReference>
<evidence type="ECO:0000313" key="7">
    <source>
        <dbReference type="Proteomes" id="UP000226031"/>
    </source>
</evidence>
<dbReference type="SUPFAM" id="SSF51419">
    <property type="entry name" value="PLP-binding barrel"/>
    <property type="match status" value="1"/>
</dbReference>
<feature type="domain" description="Alanine racemase N-terminal" evidence="5">
    <location>
        <begin position="59"/>
        <end position="300"/>
    </location>
</feature>
<keyword evidence="7" id="KW-1185">Reference proteome</keyword>
<accession>A0A2B7Z8E3</accession>
<evidence type="ECO:0000259" key="5">
    <source>
        <dbReference type="Pfam" id="PF01168"/>
    </source>
</evidence>
<dbReference type="Pfam" id="PF01168">
    <property type="entry name" value="Ala_racemase_N"/>
    <property type="match status" value="1"/>
</dbReference>
<dbReference type="AlphaFoldDB" id="A0A2B7Z8E3"/>
<dbReference type="STRING" id="73230.A0A2B7Z8E3"/>
<comment type="caution">
    <text evidence="6">The sequence shown here is derived from an EMBL/GenBank/DDBJ whole genome shotgun (WGS) entry which is preliminary data.</text>
</comment>
<dbReference type="InterPro" id="IPR011078">
    <property type="entry name" value="PyrdxlP_homeostasis"/>
</dbReference>
<proteinExistence type="inferred from homology"/>
<dbReference type="PANTHER" id="PTHR10146:SF14">
    <property type="entry name" value="PYRIDOXAL PHOSPHATE HOMEOSTASIS PROTEIN"/>
    <property type="match status" value="1"/>
</dbReference>
<dbReference type="Gene3D" id="3.20.20.10">
    <property type="entry name" value="Alanine racemase"/>
    <property type="match status" value="1"/>
</dbReference>
<name>A0A2B7Z8E3_9EURO</name>
<feature type="modified residue" description="N6-(pyridoxal phosphate)lysine" evidence="2">
    <location>
        <position position="67"/>
    </location>
</feature>
<dbReference type="HAMAP" id="MF_02087">
    <property type="entry name" value="PLP_homeostasis"/>
    <property type="match status" value="1"/>
</dbReference>
<gene>
    <name evidence="6" type="ORF">GX50_07554</name>
</gene>
<dbReference type="InterPro" id="IPR001608">
    <property type="entry name" value="Ala_racemase_N"/>
</dbReference>
<dbReference type="EMBL" id="PDND01000219">
    <property type="protein sequence ID" value="PGH29700.1"/>
    <property type="molecule type" value="Genomic_DNA"/>
</dbReference>
<dbReference type="InterPro" id="IPR029066">
    <property type="entry name" value="PLP-binding_barrel"/>
</dbReference>
<dbReference type="PROSITE" id="PS01211">
    <property type="entry name" value="UPF0001"/>
    <property type="match status" value="1"/>
</dbReference>
<dbReference type="NCBIfam" id="TIGR00044">
    <property type="entry name" value="YggS family pyridoxal phosphate-dependent enzyme"/>
    <property type="match status" value="1"/>
</dbReference>
<comment type="similarity">
    <text evidence="2 3">Belongs to the pyridoxal phosphate-binding protein YggS/PROSC family.</text>
</comment>
<comment type="function">
    <text evidence="2">Pyridoxal 5'-phosphate (PLP)-binding protein, which may be involved in intracellular homeostatic regulation of pyridoxal 5'-phosphate (PLP), the active form of vitamin B6.</text>
</comment>
<sequence>MTTLQPSDSSPPTSAPESEMSLRTTTLLANLSAITARIAAASANVSQTPFQRPQRPQRPVRLVAVSKLKPASDIQILHQHNPALHFGENYLQELLEKSKILPRGIRWHFIGGLQSNKCVMLARDVRGLWAVESVDSEKKANLLDRGWGERSGEGVGKDAIAVGDGDGDGEADADRLRVFVQVNTSGEESKSGVEPAEAVRLCRYIREKCPRLKLQGLMTIGAIARSKATTPENENEDFVCLRETRERVETELGLLGGGVEGEGEGERLELSMGMSEDFEGAIAMGSNQVRVGSTIFGARPPKGEAKVV</sequence>
<dbReference type="VEuPathDB" id="FungiDB:EMCG_02577"/>
<protein>
    <recommendedName>
        <fullName evidence="2">Pyridoxal phosphate homeostasis protein</fullName>
        <shortName evidence="2">PLP homeostasis protein</shortName>
    </recommendedName>
</protein>
<dbReference type="Proteomes" id="UP000226031">
    <property type="component" value="Unassembled WGS sequence"/>
</dbReference>
<evidence type="ECO:0000256" key="2">
    <source>
        <dbReference type="HAMAP-Rule" id="MF_03225"/>
    </source>
</evidence>
<keyword evidence="1 2" id="KW-0663">Pyridoxal phosphate</keyword>
<organism evidence="6 7">
    <name type="scientific">[Emmonsia] crescens</name>
    <dbReference type="NCBI Taxonomy" id="73230"/>
    <lineage>
        <taxon>Eukaryota</taxon>
        <taxon>Fungi</taxon>
        <taxon>Dikarya</taxon>
        <taxon>Ascomycota</taxon>
        <taxon>Pezizomycotina</taxon>
        <taxon>Eurotiomycetes</taxon>
        <taxon>Eurotiomycetidae</taxon>
        <taxon>Onygenales</taxon>
        <taxon>Ajellomycetaceae</taxon>
        <taxon>Emergomyces</taxon>
    </lineage>
</organism>
<reference evidence="6 7" key="1">
    <citation type="submission" date="2017-10" db="EMBL/GenBank/DDBJ databases">
        <title>Comparative genomics in systemic dimorphic fungi from Ajellomycetaceae.</title>
        <authorList>
            <person name="Munoz J.F."/>
            <person name="Mcewen J.G."/>
            <person name="Clay O.K."/>
            <person name="Cuomo C.A."/>
        </authorList>
    </citation>
    <scope>NUCLEOTIDE SEQUENCE [LARGE SCALE GENOMIC DNA]</scope>
    <source>
        <strain evidence="6 7">UAMH4076</strain>
    </source>
</reference>